<organism evidence="2 3">
    <name type="scientific">Babesia caballi</name>
    <dbReference type="NCBI Taxonomy" id="5871"/>
    <lineage>
        <taxon>Eukaryota</taxon>
        <taxon>Sar</taxon>
        <taxon>Alveolata</taxon>
        <taxon>Apicomplexa</taxon>
        <taxon>Aconoidasida</taxon>
        <taxon>Piroplasmida</taxon>
        <taxon>Babesiidae</taxon>
        <taxon>Babesia</taxon>
    </lineage>
</organism>
<dbReference type="EMBL" id="BPLF01000001">
    <property type="protein sequence ID" value="GIX61897.1"/>
    <property type="molecule type" value="Genomic_DNA"/>
</dbReference>
<dbReference type="Proteomes" id="UP001497744">
    <property type="component" value="Unassembled WGS sequence"/>
</dbReference>
<keyword evidence="3" id="KW-1185">Reference proteome</keyword>
<dbReference type="AlphaFoldDB" id="A0AAV4LNR4"/>
<sequence>MASLQKSLTDAPENLKEAIDWVLRVSGRDSGQDDNDAIKGLAEEVKNLLDKDAGTLAIRVDGFFRTARSGLKSADRSTAREAFILKSYLSDITHYGRPLNEKQLGHLKEALQKDVEGPGASSGGPISNLADGLKTLIGYQGNGNTPDGNSGIGCQDYESSYKSATERWNSLTPDQHRTCALTLLGIMPVLYFGLTYIYWWCTEESSSDPGWAQHKVDGSGASPPQNKQALKTFLEKVGFSDITKLNGQKTGSEIVQFINTGFKEIQIRGNDAKESYSKFLGKLQKMALESLTSNPNSNPLTSLYLLSYYYITYPLHEVQSTSPATPSFLGYSGIAALAGGAYAFNLGGLGTFMGALLA</sequence>
<dbReference type="GeneID" id="94193380"/>
<name>A0AAV4LNR4_BABCB</name>
<dbReference type="InterPro" id="IPR024751">
    <property type="entry name" value="VESA1"/>
</dbReference>
<keyword evidence="1" id="KW-0472">Membrane</keyword>
<keyword evidence="1" id="KW-0812">Transmembrane</keyword>
<feature type="transmembrane region" description="Helical" evidence="1">
    <location>
        <begin position="179"/>
        <end position="200"/>
    </location>
</feature>
<dbReference type="RefSeq" id="XP_067713968.1">
    <property type="nucleotide sequence ID" value="XM_067857867.1"/>
</dbReference>
<evidence type="ECO:0000313" key="2">
    <source>
        <dbReference type="EMBL" id="GIX61897.1"/>
    </source>
</evidence>
<comment type="caution">
    <text evidence="2">The sequence shown here is derived from an EMBL/GenBank/DDBJ whole genome shotgun (WGS) entry which is preliminary data.</text>
</comment>
<proteinExistence type="predicted"/>
<gene>
    <name evidence="2" type="ORF">BcabD6B2_13320</name>
</gene>
<accession>A0AAV4LNR4</accession>
<reference evidence="2 3" key="1">
    <citation type="submission" date="2021-06" db="EMBL/GenBank/DDBJ databases">
        <title>Genome sequence of Babesia caballi.</title>
        <authorList>
            <person name="Yamagishi J."/>
            <person name="Kidaka T."/>
            <person name="Ochi A."/>
        </authorList>
    </citation>
    <scope>NUCLEOTIDE SEQUENCE [LARGE SCALE GENOMIC DNA]</scope>
    <source>
        <strain evidence="2">USDA-D6B2</strain>
    </source>
</reference>
<evidence type="ECO:0000313" key="3">
    <source>
        <dbReference type="Proteomes" id="UP001497744"/>
    </source>
</evidence>
<dbReference type="Pfam" id="PF12785">
    <property type="entry name" value="VESA1_N"/>
    <property type="match status" value="1"/>
</dbReference>
<keyword evidence="1" id="KW-1133">Transmembrane helix</keyword>
<evidence type="ECO:0000256" key="1">
    <source>
        <dbReference type="SAM" id="Phobius"/>
    </source>
</evidence>
<protein>
    <submittedName>
        <fullName evidence="2">Variant erythrocyte surface antigen-1 family protein</fullName>
    </submittedName>
</protein>